<dbReference type="GO" id="GO:0016020">
    <property type="term" value="C:membrane"/>
    <property type="evidence" value="ECO:0007669"/>
    <property type="project" value="TreeGrafter"/>
</dbReference>
<feature type="compositionally biased region" description="Basic and acidic residues" evidence="2">
    <location>
        <begin position="281"/>
        <end position="291"/>
    </location>
</feature>
<dbReference type="Pfam" id="PF01237">
    <property type="entry name" value="Oxysterol_BP"/>
    <property type="match status" value="2"/>
</dbReference>
<feature type="compositionally biased region" description="Low complexity" evidence="2">
    <location>
        <begin position="212"/>
        <end position="228"/>
    </location>
</feature>
<dbReference type="AlphaFoldDB" id="A0AAD9Z8Z3"/>
<evidence type="ECO:0000313" key="3">
    <source>
        <dbReference type="EMBL" id="KAK3173804.1"/>
    </source>
</evidence>
<reference evidence="3" key="1">
    <citation type="submission" date="2022-11" db="EMBL/GenBank/DDBJ databases">
        <title>Chromosomal genome sequence assembly and mating type (MAT) locus characterization of the leprose asexual lichenized fungus Lepraria neglecta (Nyl.) Erichsen.</title>
        <authorList>
            <person name="Allen J.L."/>
            <person name="Pfeffer B."/>
        </authorList>
    </citation>
    <scope>NUCLEOTIDE SEQUENCE</scope>
    <source>
        <strain evidence="3">Allen 5258</strain>
    </source>
</reference>
<dbReference type="PANTHER" id="PTHR10972:SF102">
    <property type="entry name" value="OXYSTEROL-BINDING PROTEIN"/>
    <property type="match status" value="1"/>
</dbReference>
<accession>A0AAD9Z8Z3</accession>
<dbReference type="GO" id="GO:0032541">
    <property type="term" value="C:cortical endoplasmic reticulum"/>
    <property type="evidence" value="ECO:0007669"/>
    <property type="project" value="TreeGrafter"/>
</dbReference>
<gene>
    <name evidence="3" type="ORF">OEA41_007136</name>
</gene>
<evidence type="ECO:0000313" key="4">
    <source>
        <dbReference type="Proteomes" id="UP001276659"/>
    </source>
</evidence>
<evidence type="ECO:0000256" key="2">
    <source>
        <dbReference type="SAM" id="MobiDB-lite"/>
    </source>
</evidence>
<dbReference type="Gene3D" id="3.30.70.3490">
    <property type="match status" value="1"/>
</dbReference>
<protein>
    <recommendedName>
        <fullName evidence="5">Oxysterol-binding protein</fullName>
    </recommendedName>
</protein>
<organism evidence="3 4">
    <name type="scientific">Lepraria neglecta</name>
    <dbReference type="NCBI Taxonomy" id="209136"/>
    <lineage>
        <taxon>Eukaryota</taxon>
        <taxon>Fungi</taxon>
        <taxon>Dikarya</taxon>
        <taxon>Ascomycota</taxon>
        <taxon>Pezizomycotina</taxon>
        <taxon>Lecanoromycetes</taxon>
        <taxon>OSLEUM clade</taxon>
        <taxon>Lecanoromycetidae</taxon>
        <taxon>Lecanorales</taxon>
        <taxon>Lecanorineae</taxon>
        <taxon>Stereocaulaceae</taxon>
        <taxon>Lepraria</taxon>
    </lineage>
</organism>
<name>A0AAD9Z8Z3_9LECA</name>
<comment type="similarity">
    <text evidence="1">Belongs to the OSBP family.</text>
</comment>
<keyword evidence="4" id="KW-1185">Reference proteome</keyword>
<dbReference type="EMBL" id="JASNWA010000007">
    <property type="protein sequence ID" value="KAK3173804.1"/>
    <property type="molecule type" value="Genomic_DNA"/>
</dbReference>
<dbReference type="InterPro" id="IPR000648">
    <property type="entry name" value="Oxysterol-bd"/>
</dbReference>
<dbReference type="PANTHER" id="PTHR10972">
    <property type="entry name" value="OXYSTEROL-BINDING PROTEIN-RELATED"/>
    <property type="match status" value="1"/>
</dbReference>
<dbReference type="GO" id="GO:0032934">
    <property type="term" value="F:sterol binding"/>
    <property type="evidence" value="ECO:0007669"/>
    <property type="project" value="TreeGrafter"/>
</dbReference>
<feature type="region of interest" description="Disordered" evidence="2">
    <location>
        <begin position="124"/>
        <end position="150"/>
    </location>
</feature>
<comment type="caution">
    <text evidence="3">The sequence shown here is derived from an EMBL/GenBank/DDBJ whole genome shotgun (WGS) entry which is preliminary data.</text>
</comment>
<dbReference type="GO" id="GO:0005829">
    <property type="term" value="C:cytosol"/>
    <property type="evidence" value="ECO:0007669"/>
    <property type="project" value="TreeGrafter"/>
</dbReference>
<evidence type="ECO:0000256" key="1">
    <source>
        <dbReference type="ARBA" id="ARBA00008842"/>
    </source>
</evidence>
<evidence type="ECO:0008006" key="5">
    <source>
        <dbReference type="Google" id="ProtNLM"/>
    </source>
</evidence>
<sequence length="299" mass="33001">MYARGILFGKMKYELGDHSSVRCPETGLVADLEFKTKGYFGGTYNAIGGTIKNEKNGETLYELSGMWSGEMICKNVKTGQKEVLFNATHAKHTAPIVRPLEEQEERESQKLWYKTVVAIKESNHTAATEEKTKIEDRQRDETAKRQEQGIDWHPKLFRRVHGGPGGLEEGEEDLDWILNANIDGPTPEAKTKQILAVAPILKDQPASQDSNPVPAQQPSQSQQQPADQGQKDLIDFGQTDSSVPASSVPARGSSLQQQTTQQPTNAPTGLQEPLMPGHPLKRVDTLTKDLDEFVDAPGN</sequence>
<proteinExistence type="inferred from homology"/>
<dbReference type="InterPro" id="IPR037239">
    <property type="entry name" value="OSBP_sf"/>
</dbReference>
<dbReference type="Proteomes" id="UP001276659">
    <property type="component" value="Unassembled WGS sequence"/>
</dbReference>
<dbReference type="SUPFAM" id="SSF144000">
    <property type="entry name" value="Oxysterol-binding protein-like"/>
    <property type="match status" value="1"/>
</dbReference>
<feature type="region of interest" description="Disordered" evidence="2">
    <location>
        <begin position="204"/>
        <end position="299"/>
    </location>
</feature>
<dbReference type="Gene3D" id="2.40.160.120">
    <property type="match status" value="1"/>
</dbReference>